<evidence type="ECO:0000256" key="4">
    <source>
        <dbReference type="ARBA" id="ARBA00022729"/>
    </source>
</evidence>
<feature type="binding site" description="covalent" evidence="8">
    <location>
        <position position="233"/>
    </location>
    <ligand>
        <name>heme c</name>
        <dbReference type="ChEBI" id="CHEBI:61717"/>
        <label>2</label>
    </ligand>
</feature>
<dbReference type="InterPro" id="IPR009056">
    <property type="entry name" value="Cyt_c-like_dom"/>
</dbReference>
<feature type="binding site" description="axial binding residue" evidence="9">
    <location>
        <position position="234"/>
    </location>
    <ligand>
        <name>heme c</name>
        <dbReference type="ChEBI" id="CHEBI:61717"/>
        <label>2</label>
    </ligand>
    <ligandPart>
        <name>Fe</name>
        <dbReference type="ChEBI" id="CHEBI:18248"/>
    </ligandPart>
</feature>
<evidence type="ECO:0000256" key="10">
    <source>
        <dbReference type="SAM" id="SignalP"/>
    </source>
</evidence>
<keyword evidence="7 9" id="KW-0408">Iron</keyword>
<feature type="binding site" description="covalent" evidence="8">
    <location>
        <position position="85"/>
    </location>
    <ligand>
        <name>heme c</name>
        <dbReference type="ChEBI" id="CHEBI:61717"/>
        <label>1</label>
    </ligand>
</feature>
<dbReference type="PROSITE" id="PS51257">
    <property type="entry name" value="PROKAR_LIPOPROTEIN"/>
    <property type="match status" value="1"/>
</dbReference>
<dbReference type="GO" id="GO:0004130">
    <property type="term" value="F:cytochrome-c peroxidase activity"/>
    <property type="evidence" value="ECO:0007669"/>
    <property type="project" value="TreeGrafter"/>
</dbReference>
<keyword evidence="3 9" id="KW-0479">Metal-binding</keyword>
<evidence type="ECO:0000256" key="3">
    <source>
        <dbReference type="ARBA" id="ARBA00022723"/>
    </source>
</evidence>
<dbReference type="GO" id="GO:0009055">
    <property type="term" value="F:electron transfer activity"/>
    <property type="evidence" value="ECO:0007669"/>
    <property type="project" value="InterPro"/>
</dbReference>
<keyword evidence="13" id="KW-1185">Reference proteome</keyword>
<reference evidence="12" key="1">
    <citation type="journal article" date="2022" name="Front. Microbiol.">
        <title>Genome-based taxonomic rearrangement of Oceanobacter-related bacteria including the description of Thalassolituus hydrocarbonoclasticus sp. nov. and Thalassolituus pacificus sp. nov. and emended description of the genus Thalassolituus.</title>
        <authorList>
            <person name="Dong C."/>
            <person name="Wei L."/>
            <person name="Wang J."/>
            <person name="Lai Q."/>
            <person name="Huang Z."/>
            <person name="Shao Z."/>
        </authorList>
    </citation>
    <scope>NUCLEOTIDE SEQUENCE</scope>
    <source>
        <strain evidence="12">59MF3M-4</strain>
    </source>
</reference>
<evidence type="ECO:0000256" key="8">
    <source>
        <dbReference type="PIRSR" id="PIRSR000294-1"/>
    </source>
</evidence>
<dbReference type="GO" id="GO:0042597">
    <property type="term" value="C:periplasmic space"/>
    <property type="evidence" value="ECO:0007669"/>
    <property type="project" value="UniProtKB-SubCell"/>
</dbReference>
<feature type="binding site" description="axial binding residue" evidence="9">
    <location>
        <position position="86"/>
    </location>
    <ligand>
        <name>heme c</name>
        <dbReference type="ChEBI" id="CHEBI:61717"/>
        <label>1</label>
    </ligand>
    <ligandPart>
        <name>Fe</name>
        <dbReference type="ChEBI" id="CHEBI:18248"/>
    </ligandPart>
</feature>
<dbReference type="InterPro" id="IPR036909">
    <property type="entry name" value="Cyt_c-like_dom_sf"/>
</dbReference>
<comment type="cofactor">
    <cofactor evidence="8">
        <name>heme</name>
        <dbReference type="ChEBI" id="CHEBI:30413"/>
    </cofactor>
    <text evidence="8">Binds 2 heme groups.</text>
</comment>
<evidence type="ECO:0000256" key="5">
    <source>
        <dbReference type="ARBA" id="ARBA00022764"/>
    </source>
</evidence>
<dbReference type="RefSeq" id="WP_260974744.1">
    <property type="nucleotide sequence ID" value="NZ_JAOANI010000009.1"/>
</dbReference>
<keyword evidence="4 10" id="KW-0732">Signal</keyword>
<proteinExistence type="predicted"/>
<comment type="subcellular location">
    <subcellularLocation>
        <location evidence="1">Periplasm</location>
    </subcellularLocation>
</comment>
<name>A0A9X3ARH9_9GAMM</name>
<dbReference type="InterPro" id="IPR026259">
    <property type="entry name" value="MauG/Cytc_peroxidase"/>
</dbReference>
<feature type="chain" id="PRO_5040728400" evidence="10">
    <location>
        <begin position="24"/>
        <end position="385"/>
    </location>
</feature>
<evidence type="ECO:0000313" key="12">
    <source>
        <dbReference type="EMBL" id="MCT7357813.1"/>
    </source>
</evidence>
<comment type="caution">
    <text evidence="12">The sequence shown here is derived from an EMBL/GenBank/DDBJ whole genome shotgun (WGS) entry which is preliminary data.</text>
</comment>
<evidence type="ECO:0000313" key="13">
    <source>
        <dbReference type="Proteomes" id="UP001147830"/>
    </source>
</evidence>
<dbReference type="GO" id="GO:0046872">
    <property type="term" value="F:metal ion binding"/>
    <property type="evidence" value="ECO:0007669"/>
    <property type="project" value="UniProtKB-KW"/>
</dbReference>
<dbReference type="InterPro" id="IPR051395">
    <property type="entry name" value="Cytochrome_c_Peroxidase/MauG"/>
</dbReference>
<evidence type="ECO:0000256" key="7">
    <source>
        <dbReference type="ARBA" id="ARBA00023004"/>
    </source>
</evidence>
<dbReference type="PROSITE" id="PS51007">
    <property type="entry name" value="CYTC"/>
    <property type="match status" value="2"/>
</dbReference>
<evidence type="ECO:0000256" key="6">
    <source>
        <dbReference type="ARBA" id="ARBA00023002"/>
    </source>
</evidence>
<dbReference type="PANTHER" id="PTHR30600">
    <property type="entry name" value="CYTOCHROME C PEROXIDASE-RELATED"/>
    <property type="match status" value="1"/>
</dbReference>
<keyword evidence="6" id="KW-0560">Oxidoreductase</keyword>
<dbReference type="Proteomes" id="UP001147830">
    <property type="component" value="Unassembled WGS sequence"/>
</dbReference>
<feature type="binding site" description="covalent" evidence="8">
    <location>
        <position position="82"/>
    </location>
    <ligand>
        <name>heme c</name>
        <dbReference type="ChEBI" id="CHEBI:61717"/>
        <label>1</label>
    </ligand>
</feature>
<accession>A0A9X3ARH9</accession>
<dbReference type="EMBL" id="JAOANI010000009">
    <property type="protein sequence ID" value="MCT7357813.1"/>
    <property type="molecule type" value="Genomic_DNA"/>
</dbReference>
<dbReference type="InterPro" id="IPR023929">
    <property type="entry name" value="MbnH-like"/>
</dbReference>
<feature type="domain" description="Cytochrome c" evidence="11">
    <location>
        <begin position="60"/>
        <end position="197"/>
    </location>
</feature>
<dbReference type="SUPFAM" id="SSF46626">
    <property type="entry name" value="Cytochrome c"/>
    <property type="match status" value="2"/>
</dbReference>
<evidence type="ECO:0000259" key="11">
    <source>
        <dbReference type="PROSITE" id="PS51007"/>
    </source>
</evidence>
<evidence type="ECO:0000256" key="9">
    <source>
        <dbReference type="PIRSR" id="PIRSR000294-2"/>
    </source>
</evidence>
<gene>
    <name evidence="12" type="ORF">NYR02_02100</name>
</gene>
<dbReference type="PIRSF" id="PIRSF000294">
    <property type="entry name" value="Cytochrome-c_peroxidase"/>
    <property type="match status" value="1"/>
</dbReference>
<comment type="PTM">
    <text evidence="8">Binds 2 heme groups per subunit.</text>
</comment>
<protein>
    <submittedName>
        <fullName evidence="12">Di-heme enzyme</fullName>
    </submittedName>
</protein>
<feature type="signal peptide" evidence="10">
    <location>
        <begin position="1"/>
        <end position="23"/>
    </location>
</feature>
<sequence length="385" mass="42734">MLKTHRVLLLLSFFLLSACRSSEFNLDLEQQVEGATLLQFSKEGGFVLPPIPDSNPLTDGKAELGRHLFYDKRLSGNQTQSCESCHIQALAFTDGKALPQGSTGETLALNSQSLTNVAYNASYTWWNPILIRIEDQLFIPLTGDTPVELGINDGNLNTVLQRFRDDPSYQALFAAAFPNETDPYTLVNVAKALASFSRILISDRSAFDKGQLSDSAKRGQQLFFSESLECFHCHNGFNFSSSTVTINTRFPERVFFNNGLYNLNNNGSYPEDIQGKFKVTADWNDMGAFRPPTLRNIELTAPYMHDGSIATLEDVIDFYAAGGRNVTSGANQGDGRLNPYKSDFVNGFTLSAQEKTDLLNFLKSLTDYEFIADPRFANPFPAAEL</sequence>
<dbReference type="Pfam" id="PF03150">
    <property type="entry name" value="CCP_MauG"/>
    <property type="match status" value="1"/>
</dbReference>
<feature type="domain" description="Cytochrome c" evidence="11">
    <location>
        <begin position="214"/>
        <end position="366"/>
    </location>
</feature>
<dbReference type="PANTHER" id="PTHR30600:SF14">
    <property type="entry name" value="CYTOCHROME C PEROXIDASE"/>
    <property type="match status" value="1"/>
</dbReference>
<dbReference type="InterPro" id="IPR004852">
    <property type="entry name" value="Di-haem_cyt_c_peroxidsae"/>
</dbReference>
<reference evidence="12" key="2">
    <citation type="submission" date="2022-08" db="EMBL/GenBank/DDBJ databases">
        <authorList>
            <person name="Dong C."/>
        </authorList>
    </citation>
    <scope>NUCLEOTIDE SEQUENCE</scope>
    <source>
        <strain evidence="12">59MF3M-4</strain>
    </source>
</reference>
<dbReference type="NCBIfam" id="TIGR04039">
    <property type="entry name" value="MXAN_0977_Heme2"/>
    <property type="match status" value="1"/>
</dbReference>
<dbReference type="AlphaFoldDB" id="A0A9X3ARH9"/>
<dbReference type="Gene3D" id="1.10.760.10">
    <property type="entry name" value="Cytochrome c-like domain"/>
    <property type="match status" value="2"/>
</dbReference>
<organism evidence="12 13">
    <name type="scientific">Thalassolituus pacificus</name>
    <dbReference type="NCBI Taxonomy" id="2975440"/>
    <lineage>
        <taxon>Bacteria</taxon>
        <taxon>Pseudomonadati</taxon>
        <taxon>Pseudomonadota</taxon>
        <taxon>Gammaproteobacteria</taxon>
        <taxon>Oceanospirillales</taxon>
        <taxon>Oceanospirillaceae</taxon>
        <taxon>Thalassolituus</taxon>
    </lineage>
</organism>
<evidence type="ECO:0000256" key="2">
    <source>
        <dbReference type="ARBA" id="ARBA00022617"/>
    </source>
</evidence>
<dbReference type="GO" id="GO:0020037">
    <property type="term" value="F:heme binding"/>
    <property type="evidence" value="ECO:0007669"/>
    <property type="project" value="InterPro"/>
</dbReference>
<keyword evidence="2 8" id="KW-0349">Heme</keyword>
<feature type="binding site" description="covalent" evidence="8">
    <location>
        <position position="230"/>
    </location>
    <ligand>
        <name>heme c</name>
        <dbReference type="ChEBI" id="CHEBI:61717"/>
        <label>2</label>
    </ligand>
</feature>
<keyword evidence="5" id="KW-0574">Periplasm</keyword>
<evidence type="ECO:0000256" key="1">
    <source>
        <dbReference type="ARBA" id="ARBA00004418"/>
    </source>
</evidence>